<gene>
    <name evidence="1" type="ORF">A2938_02370</name>
</gene>
<organism evidence="1 2">
    <name type="scientific">Candidatus Taylorbacteria bacterium RIFCSPLOWO2_01_FULL_48_100</name>
    <dbReference type="NCBI Taxonomy" id="1802322"/>
    <lineage>
        <taxon>Bacteria</taxon>
        <taxon>Candidatus Tayloriibacteriota</taxon>
    </lineage>
</organism>
<comment type="caution">
    <text evidence="1">The sequence shown here is derived from an EMBL/GenBank/DDBJ whole genome shotgun (WGS) entry which is preliminary data.</text>
</comment>
<dbReference type="AlphaFoldDB" id="A0A1G2NF19"/>
<reference evidence="1 2" key="1">
    <citation type="journal article" date="2016" name="Nat. Commun.">
        <title>Thousands of microbial genomes shed light on interconnected biogeochemical processes in an aquifer system.</title>
        <authorList>
            <person name="Anantharaman K."/>
            <person name="Brown C.T."/>
            <person name="Hug L.A."/>
            <person name="Sharon I."/>
            <person name="Castelle C.J."/>
            <person name="Probst A.J."/>
            <person name="Thomas B.C."/>
            <person name="Singh A."/>
            <person name="Wilkins M.J."/>
            <person name="Karaoz U."/>
            <person name="Brodie E.L."/>
            <person name="Williams K.H."/>
            <person name="Hubbard S.S."/>
            <person name="Banfield J.F."/>
        </authorList>
    </citation>
    <scope>NUCLEOTIDE SEQUENCE [LARGE SCALE GENOMIC DNA]</scope>
</reference>
<dbReference type="Proteomes" id="UP000177797">
    <property type="component" value="Unassembled WGS sequence"/>
</dbReference>
<evidence type="ECO:0000313" key="1">
    <source>
        <dbReference type="EMBL" id="OHA33991.1"/>
    </source>
</evidence>
<dbReference type="EMBL" id="MHSA01000020">
    <property type="protein sequence ID" value="OHA33991.1"/>
    <property type="molecule type" value="Genomic_DNA"/>
</dbReference>
<proteinExistence type="predicted"/>
<protein>
    <submittedName>
        <fullName evidence="1">Uncharacterized protein</fullName>
    </submittedName>
</protein>
<evidence type="ECO:0000313" key="2">
    <source>
        <dbReference type="Proteomes" id="UP000177797"/>
    </source>
</evidence>
<name>A0A1G2NF19_9BACT</name>
<sequence>MIDVFVEMLKCKRDADNQHMEGEFQMSSSNLRLSSTFSFQMEADNLTNICNLSIHVAKKGKTYVEVTGQDAFYPHQAITLNESQKIVLLALSEVLEYFWGVHSNAKDVPVTTISGFVTQVPDEKAMEILGVCL</sequence>
<accession>A0A1G2NF19</accession>